<organism evidence="8 9">
    <name type="scientific">Salix purpurea</name>
    <name type="common">Purple osier willow</name>
    <dbReference type="NCBI Taxonomy" id="77065"/>
    <lineage>
        <taxon>Eukaryota</taxon>
        <taxon>Viridiplantae</taxon>
        <taxon>Streptophyta</taxon>
        <taxon>Embryophyta</taxon>
        <taxon>Tracheophyta</taxon>
        <taxon>Spermatophyta</taxon>
        <taxon>Magnoliopsida</taxon>
        <taxon>eudicotyledons</taxon>
        <taxon>Gunneridae</taxon>
        <taxon>Pentapetalae</taxon>
        <taxon>rosids</taxon>
        <taxon>fabids</taxon>
        <taxon>Malpighiales</taxon>
        <taxon>Salicaceae</taxon>
        <taxon>Saliceae</taxon>
        <taxon>Salix</taxon>
    </lineage>
</organism>
<protein>
    <recommendedName>
        <fullName evidence="6">Protein DETOXIFICATION</fullName>
    </recommendedName>
    <alternativeName>
        <fullName evidence="6">Multidrug and toxic compound extrusion protein</fullName>
    </alternativeName>
</protein>
<keyword evidence="5 6" id="KW-0472">Membrane</keyword>
<evidence type="ECO:0000313" key="9">
    <source>
        <dbReference type="Proteomes" id="UP001151532"/>
    </source>
</evidence>
<comment type="caution">
    <text evidence="6">Lacks conserved residue(s) required for the propagation of feature annotation.</text>
</comment>
<dbReference type="PANTHER" id="PTHR42893">
    <property type="entry name" value="PROTEIN DETOXIFICATION 44, CHLOROPLASTIC-RELATED"/>
    <property type="match status" value="1"/>
</dbReference>
<dbReference type="AlphaFoldDB" id="A0A9Q0PR02"/>
<dbReference type="EMBL" id="JAPFFK010000018">
    <property type="protein sequence ID" value="KAJ6692761.1"/>
    <property type="molecule type" value="Genomic_DNA"/>
</dbReference>
<dbReference type="GO" id="GO:0015297">
    <property type="term" value="F:antiporter activity"/>
    <property type="evidence" value="ECO:0007669"/>
    <property type="project" value="InterPro"/>
</dbReference>
<feature type="transmembrane region" description="Helical" evidence="6">
    <location>
        <begin position="382"/>
        <end position="405"/>
    </location>
</feature>
<feature type="transmembrane region" description="Helical" evidence="6">
    <location>
        <begin position="259"/>
        <end position="280"/>
    </location>
</feature>
<evidence type="ECO:0000256" key="1">
    <source>
        <dbReference type="ARBA" id="ARBA00004141"/>
    </source>
</evidence>
<feature type="region of interest" description="Disordered" evidence="7">
    <location>
        <begin position="36"/>
        <end position="58"/>
    </location>
</feature>
<proteinExistence type="inferred from homology"/>
<feature type="transmembrane region" description="Helical" evidence="6">
    <location>
        <begin position="161"/>
        <end position="182"/>
    </location>
</feature>
<feature type="transmembrane region" description="Helical" evidence="6">
    <location>
        <begin position="454"/>
        <end position="474"/>
    </location>
</feature>
<dbReference type="Pfam" id="PF01554">
    <property type="entry name" value="MatE"/>
    <property type="match status" value="2"/>
</dbReference>
<dbReference type="PANTHER" id="PTHR42893:SF42">
    <property type="entry name" value="PROTEIN DETOXIFICATION"/>
    <property type="match status" value="1"/>
</dbReference>
<feature type="transmembrane region" description="Helical" evidence="6">
    <location>
        <begin position="84"/>
        <end position="109"/>
    </location>
</feature>
<keyword evidence="3 6" id="KW-0812">Transmembrane</keyword>
<keyword evidence="4 6" id="KW-1133">Transmembrane helix</keyword>
<dbReference type="CDD" id="cd13136">
    <property type="entry name" value="MATE_DinF_like"/>
    <property type="match status" value="1"/>
</dbReference>
<feature type="transmembrane region" description="Helical" evidence="6">
    <location>
        <begin position="425"/>
        <end position="442"/>
    </location>
</feature>
<reference evidence="8" key="2">
    <citation type="journal article" date="2023" name="Int. J. Mol. Sci.">
        <title>De Novo Assembly and Annotation of 11 Diverse Shrub Willow (Salix) Genomes Reveals Novel Gene Organization in Sex-Linked Regions.</title>
        <authorList>
            <person name="Hyden B."/>
            <person name="Feng K."/>
            <person name="Yates T.B."/>
            <person name="Jawdy S."/>
            <person name="Cereghino C."/>
            <person name="Smart L.B."/>
            <person name="Muchero W."/>
        </authorList>
    </citation>
    <scope>NUCLEOTIDE SEQUENCE</scope>
    <source>
        <tissue evidence="8">Shoot tip</tissue>
    </source>
</reference>
<evidence type="ECO:0000256" key="6">
    <source>
        <dbReference type="RuleBase" id="RU004914"/>
    </source>
</evidence>
<evidence type="ECO:0000313" key="8">
    <source>
        <dbReference type="EMBL" id="KAJ6692761.1"/>
    </source>
</evidence>
<accession>A0A9Q0PR02</accession>
<comment type="subcellular location">
    <subcellularLocation>
        <location evidence="1">Membrane</location>
        <topology evidence="1">Multi-pass membrane protein</topology>
    </subcellularLocation>
</comment>
<feature type="transmembrane region" description="Helical" evidence="6">
    <location>
        <begin position="202"/>
        <end position="222"/>
    </location>
</feature>
<evidence type="ECO:0000256" key="4">
    <source>
        <dbReference type="ARBA" id="ARBA00022989"/>
    </source>
</evidence>
<dbReference type="GO" id="GO:0042910">
    <property type="term" value="F:xenobiotic transmembrane transporter activity"/>
    <property type="evidence" value="ECO:0007669"/>
    <property type="project" value="InterPro"/>
</dbReference>
<evidence type="ECO:0000256" key="7">
    <source>
        <dbReference type="SAM" id="MobiDB-lite"/>
    </source>
</evidence>
<name>A0A9Q0PR02_SALPP</name>
<evidence type="ECO:0000256" key="3">
    <source>
        <dbReference type="ARBA" id="ARBA00022692"/>
    </source>
</evidence>
<reference evidence="8" key="1">
    <citation type="submission" date="2022-11" db="EMBL/GenBank/DDBJ databases">
        <authorList>
            <person name="Hyden B.L."/>
            <person name="Feng K."/>
            <person name="Yates T."/>
            <person name="Jawdy S."/>
            <person name="Smart L.B."/>
            <person name="Muchero W."/>
        </authorList>
    </citation>
    <scope>NUCLEOTIDE SEQUENCE</scope>
    <source>
        <tissue evidence="8">Shoot tip</tissue>
    </source>
</reference>
<dbReference type="InterPro" id="IPR002528">
    <property type="entry name" value="MATE_fam"/>
</dbReference>
<comment type="caution">
    <text evidence="8">The sequence shown here is derived from an EMBL/GenBank/DDBJ whole genome shotgun (WGS) entry which is preliminary data.</text>
</comment>
<dbReference type="InterPro" id="IPR044644">
    <property type="entry name" value="DinF-like"/>
</dbReference>
<dbReference type="GO" id="GO:0016020">
    <property type="term" value="C:membrane"/>
    <property type="evidence" value="ECO:0007669"/>
    <property type="project" value="UniProtKB-SubCell"/>
</dbReference>
<feature type="transmembrane region" description="Helical" evidence="6">
    <location>
        <begin position="129"/>
        <end position="149"/>
    </location>
</feature>
<dbReference type="OrthoDB" id="423427at2759"/>
<feature type="transmembrane region" description="Helical" evidence="6">
    <location>
        <begin position="301"/>
        <end position="330"/>
    </location>
</feature>
<dbReference type="Proteomes" id="UP001151532">
    <property type="component" value="Chromosome 9"/>
</dbReference>
<evidence type="ECO:0000256" key="5">
    <source>
        <dbReference type="ARBA" id="ARBA00023136"/>
    </source>
</evidence>
<keyword evidence="9" id="KW-1185">Reference proteome</keyword>
<comment type="similarity">
    <text evidence="2 6">Belongs to the multi antimicrobial extrusion (MATE) (TC 2.A.66.1) family.</text>
</comment>
<dbReference type="NCBIfam" id="TIGR00797">
    <property type="entry name" value="matE"/>
    <property type="match status" value="1"/>
</dbReference>
<evidence type="ECO:0000256" key="2">
    <source>
        <dbReference type="ARBA" id="ARBA00010199"/>
    </source>
</evidence>
<sequence length="525" mass="57070">MRAHTLLHCSHTPLQNHNHPRFVSRSLISFKKRPLSLVSPDSSSSVTENESSSDSVSEFIEETGIEVNTEGLENQSMWEQMKEIVMFTGPATGLWICGPLMSLIDTAVIGQGSSIELAALGPGTVLCDGMSYIFMFLSIATSNMVATSLAKEDKNEVQHQLSMLLFIGLACGSLMFLFTKFFGPSALTAFAGSNNLDIIPAANTYVQIRGLAWPAILIGWVAQSASLGMKDSWGPLKALAVASAVNGIGDIVLCRFLGYGIAGAAWATMASQIVAAFMMMDSLNKKGYNAYAISVPSTDDLMIVFRLAAPAFIMMISKVAFFSLIVYFVTSMDTLTLAAHQVMIQAFFMCTVWGEPLSQAAQSFMPELMYGINRSLEKARTLLKSLAIIGTILGLALGIVGTSVPWLFPSIFTHDQKIIQEMHKVLIPFFLAIAVTPCILSLEGTLLAGRDLKFISLAMSGCFFMGALLLLFVSSRGYGLPGYWFALVGFQWARLFLSLQRLLSPDGVLFSEDLRQPELKELKAA</sequence>
<gene>
    <name evidence="8" type="ORF">OIU79_014491</name>
</gene>